<keyword evidence="1" id="KW-0677">Repeat</keyword>
<evidence type="ECO:0008006" key="7">
    <source>
        <dbReference type="Google" id="ProtNLM"/>
    </source>
</evidence>
<organism evidence="5 6">
    <name type="scientific">Nannochloropsis salina CCMP1776</name>
    <dbReference type="NCBI Taxonomy" id="1027361"/>
    <lineage>
        <taxon>Eukaryota</taxon>
        <taxon>Sar</taxon>
        <taxon>Stramenopiles</taxon>
        <taxon>Ochrophyta</taxon>
        <taxon>Eustigmatophyceae</taxon>
        <taxon>Eustigmatales</taxon>
        <taxon>Monodopsidaceae</taxon>
        <taxon>Microchloropsis</taxon>
        <taxon>Microchloropsis salina</taxon>
    </lineage>
</organism>
<feature type="repeat" description="PPR" evidence="2">
    <location>
        <begin position="264"/>
        <end position="298"/>
    </location>
</feature>
<name>A0A4D9CSC8_9STRA</name>
<keyword evidence="4" id="KW-0812">Transmembrane</keyword>
<keyword evidence="4" id="KW-0472">Membrane</keyword>
<feature type="repeat" description="PPR" evidence="2">
    <location>
        <begin position="159"/>
        <end position="193"/>
    </location>
</feature>
<dbReference type="InterPro" id="IPR002885">
    <property type="entry name" value="PPR_rpt"/>
</dbReference>
<dbReference type="PANTHER" id="PTHR47447:SF17">
    <property type="entry name" value="OS12G0638900 PROTEIN"/>
    <property type="match status" value="1"/>
</dbReference>
<dbReference type="PANTHER" id="PTHR47447">
    <property type="entry name" value="OS03G0856100 PROTEIN"/>
    <property type="match status" value="1"/>
</dbReference>
<feature type="repeat" description="PPR" evidence="2">
    <location>
        <begin position="299"/>
        <end position="333"/>
    </location>
</feature>
<feature type="repeat" description="PPR" evidence="2">
    <location>
        <begin position="229"/>
        <end position="263"/>
    </location>
</feature>
<proteinExistence type="predicted"/>
<dbReference type="Pfam" id="PF13812">
    <property type="entry name" value="PPR_3"/>
    <property type="match status" value="2"/>
</dbReference>
<dbReference type="Gene3D" id="1.25.40.10">
    <property type="entry name" value="Tetratricopeptide repeat domain"/>
    <property type="match status" value="2"/>
</dbReference>
<feature type="region of interest" description="Disordered" evidence="3">
    <location>
        <begin position="426"/>
        <end position="448"/>
    </location>
</feature>
<feature type="repeat" description="PPR" evidence="2">
    <location>
        <begin position="334"/>
        <end position="368"/>
    </location>
</feature>
<evidence type="ECO:0000313" key="6">
    <source>
        <dbReference type="Proteomes" id="UP000355283"/>
    </source>
</evidence>
<sequence>MNDEQRIRRTKRGDLQPPDVELGAGSRLRAGTRVSMRRHLAALALCCSACAVQGFAVLPGSSGSRHHHSSHPASPCPGPMSTPCFVSSPACPPLELRPRGALTGGSELFMLAGGLGTQVGGKSVGTDTASLFQTLRTTRSEEEVLAVIAQLVEGKRSLNVKDYTSILAALKRFKNWKEALEVFGRMQERGVEPNAITYNAVMGACGAAGRWKETQELFQTMIRRGLRPDAVSYGSLMIGFVRGGQWEQALDVLGQMKAQRMDITEGVYTTGITACEKGGQWVLALELLREMHLKGISPSLFAYNAAIFACRRDKQWVQATALLGEMRQDGLIPDRNSYHGAMATCEEAEMWEGVMDLYEELRAMGLEPSRQSYEYVTRACREYLTSHGEDERLKNYLRVNKISPNVLTDESDVIFLAGAKILEYEGGQESSESDLEEQPTWMSFADDE</sequence>
<keyword evidence="4" id="KW-1133">Transmembrane helix</keyword>
<accession>A0A4D9CSC8</accession>
<protein>
    <recommendedName>
        <fullName evidence="7">Pentacotripeptide-repeat region of PRORP domain-containing protein</fullName>
    </recommendedName>
</protein>
<reference evidence="5 6" key="1">
    <citation type="submission" date="2019-01" db="EMBL/GenBank/DDBJ databases">
        <title>Nuclear Genome Assembly of the Microalgal Biofuel strain Nannochloropsis salina CCMP1776.</title>
        <authorList>
            <person name="Hovde B."/>
        </authorList>
    </citation>
    <scope>NUCLEOTIDE SEQUENCE [LARGE SCALE GENOMIC DNA]</scope>
    <source>
        <strain evidence="5 6">CCMP1776</strain>
    </source>
</reference>
<comment type="caution">
    <text evidence="5">The sequence shown here is derived from an EMBL/GenBank/DDBJ whole genome shotgun (WGS) entry which is preliminary data.</text>
</comment>
<dbReference type="Pfam" id="PF01535">
    <property type="entry name" value="PPR"/>
    <property type="match status" value="1"/>
</dbReference>
<feature type="repeat" description="PPR" evidence="2">
    <location>
        <begin position="194"/>
        <end position="228"/>
    </location>
</feature>
<dbReference type="Proteomes" id="UP000355283">
    <property type="component" value="Unassembled WGS sequence"/>
</dbReference>
<evidence type="ECO:0000256" key="3">
    <source>
        <dbReference type="SAM" id="MobiDB-lite"/>
    </source>
</evidence>
<dbReference type="AlphaFoldDB" id="A0A4D9CSC8"/>
<evidence type="ECO:0000256" key="4">
    <source>
        <dbReference type="SAM" id="Phobius"/>
    </source>
</evidence>
<gene>
    <name evidence="5" type="ORF">NSK_006985</name>
</gene>
<dbReference type="OrthoDB" id="185373at2759"/>
<evidence type="ECO:0000256" key="2">
    <source>
        <dbReference type="PROSITE-ProRule" id="PRU00708"/>
    </source>
</evidence>
<feature type="transmembrane region" description="Helical" evidence="4">
    <location>
        <begin position="39"/>
        <end position="58"/>
    </location>
</feature>
<evidence type="ECO:0000313" key="5">
    <source>
        <dbReference type="EMBL" id="TFJ81736.1"/>
    </source>
</evidence>
<evidence type="ECO:0000256" key="1">
    <source>
        <dbReference type="ARBA" id="ARBA00022737"/>
    </source>
</evidence>
<dbReference type="InterPro" id="IPR011990">
    <property type="entry name" value="TPR-like_helical_dom_sf"/>
</dbReference>
<dbReference type="NCBIfam" id="TIGR00756">
    <property type="entry name" value="PPR"/>
    <property type="match status" value="5"/>
</dbReference>
<keyword evidence="6" id="KW-1185">Reference proteome</keyword>
<dbReference type="EMBL" id="SDOX01000122">
    <property type="protein sequence ID" value="TFJ81736.1"/>
    <property type="molecule type" value="Genomic_DNA"/>
</dbReference>
<dbReference type="PROSITE" id="PS51375">
    <property type="entry name" value="PPR"/>
    <property type="match status" value="6"/>
</dbReference>
<feature type="region of interest" description="Disordered" evidence="3">
    <location>
        <begin position="1"/>
        <end position="24"/>
    </location>
</feature>